<protein>
    <submittedName>
        <fullName evidence="2">Secreted protein</fullName>
    </submittedName>
</protein>
<reference evidence="2" key="1">
    <citation type="submission" date="2017-02" db="UniProtKB">
        <authorList>
            <consortium name="WormBaseParasite"/>
        </authorList>
    </citation>
    <scope>IDENTIFICATION</scope>
</reference>
<keyword evidence="1" id="KW-1185">Reference proteome</keyword>
<evidence type="ECO:0000313" key="1">
    <source>
        <dbReference type="Proteomes" id="UP000036681"/>
    </source>
</evidence>
<name>A0A0M3I0K8_ASCLU</name>
<dbReference type="Proteomes" id="UP000036681">
    <property type="component" value="Unplaced"/>
</dbReference>
<evidence type="ECO:0000313" key="2">
    <source>
        <dbReference type="WBParaSite" id="ALUE_0000967901-mRNA-1"/>
    </source>
</evidence>
<accession>A0A0M3I0K8</accession>
<proteinExistence type="predicted"/>
<dbReference type="AlphaFoldDB" id="A0A0M3I0K8"/>
<sequence>MQGRGSVTGAYWDDPSLWLVASFIDTFCASLVHRRNSILVRYVYFDHLGPVDISSSIFAVGLVAFDHTKLSPKRVLIVKYRHSCRLSSMVDGRRGRICGSRCVLGSLQNCTFCGQFDYGVTTSSSLGSQEQQ</sequence>
<dbReference type="WBParaSite" id="ALUE_0000967901-mRNA-1">
    <property type="protein sequence ID" value="ALUE_0000967901-mRNA-1"/>
    <property type="gene ID" value="ALUE_0000967901"/>
</dbReference>
<organism evidence="1 2">
    <name type="scientific">Ascaris lumbricoides</name>
    <name type="common">Giant roundworm</name>
    <dbReference type="NCBI Taxonomy" id="6252"/>
    <lineage>
        <taxon>Eukaryota</taxon>
        <taxon>Metazoa</taxon>
        <taxon>Ecdysozoa</taxon>
        <taxon>Nematoda</taxon>
        <taxon>Chromadorea</taxon>
        <taxon>Rhabditida</taxon>
        <taxon>Spirurina</taxon>
        <taxon>Ascaridomorpha</taxon>
        <taxon>Ascaridoidea</taxon>
        <taxon>Ascarididae</taxon>
        <taxon>Ascaris</taxon>
    </lineage>
</organism>